<evidence type="ECO:0000313" key="6">
    <source>
        <dbReference type="Proteomes" id="UP000241736"/>
    </source>
</evidence>
<keyword evidence="4" id="KW-1003">Cell membrane</keyword>
<evidence type="ECO:0000256" key="1">
    <source>
        <dbReference type="ARBA" id="ARBA00005698"/>
    </source>
</evidence>
<sequence>MTYELIAFYAFAAVTVLAALGVILARNPVHAVLSLVLTFFSAACLWLLLQAEFLGVVLVLVYIGAVMVLFLFVVMMLDINTTPLREGFVRHLPFTGAVVVVMAAEMVMLIGMKRFELTLPATDPAVAAGKTNLQWIGETLFSKYILPFETAAVILTVALVVAVMLTLRRRPGTKHQDPARQVAVRREDRVRLVKVAAEPRQEGNP</sequence>
<dbReference type="AlphaFoldDB" id="A0A2P6MA25"/>
<comment type="subcellular location">
    <subcellularLocation>
        <location evidence="4">Cell membrane</location>
        <topology evidence="4">Multi-pass membrane protein</topology>
    </subcellularLocation>
</comment>
<keyword evidence="4" id="KW-0874">Quinone</keyword>
<keyword evidence="4" id="KW-1133">Transmembrane helix</keyword>
<feature type="transmembrane region" description="Helical" evidence="4">
    <location>
        <begin position="144"/>
        <end position="167"/>
    </location>
</feature>
<keyword evidence="4" id="KW-0472">Membrane</keyword>
<dbReference type="Gene3D" id="1.20.120.1200">
    <property type="entry name" value="NADH-ubiquinone/plastoquinone oxidoreductase chain 6, subunit NuoJ"/>
    <property type="match status" value="1"/>
</dbReference>
<comment type="function">
    <text evidence="4">NDH-1 shuttles electrons from NADH, via FMN and iron-sulfur (Fe-S) centers, to quinones in the respiratory chain. Couples the redox reaction to proton translocation (for every two electrons transferred, four hydrogen ions are translocated across the cytoplasmic membrane), and thus conserves the redox energy in a proton gradient.</text>
</comment>
<reference evidence="5 6" key="1">
    <citation type="submission" date="2018-03" db="EMBL/GenBank/DDBJ databases">
        <title>Arenimonas caeni sp. nov., isolated from activated sludge.</title>
        <authorList>
            <person name="Liu H."/>
        </authorList>
    </citation>
    <scope>NUCLEOTIDE SEQUENCE [LARGE SCALE GENOMIC DNA]</scope>
    <source>
        <strain evidence="6">z29</strain>
    </source>
</reference>
<comment type="subunit">
    <text evidence="3">Composed of 13 different subunits. Subunits NuoA, H, J, K, L, M, N constitute the membrane sector of the complex.</text>
</comment>
<dbReference type="GO" id="GO:0048038">
    <property type="term" value="F:quinone binding"/>
    <property type="evidence" value="ECO:0007669"/>
    <property type="project" value="UniProtKB-UniRule"/>
</dbReference>
<organism evidence="5 6">
    <name type="scientific">Arenimonas caeni</name>
    <dbReference type="NCBI Taxonomy" id="2058085"/>
    <lineage>
        <taxon>Bacteria</taxon>
        <taxon>Pseudomonadati</taxon>
        <taxon>Pseudomonadota</taxon>
        <taxon>Gammaproteobacteria</taxon>
        <taxon>Lysobacterales</taxon>
        <taxon>Lysobacteraceae</taxon>
        <taxon>Arenimonas</taxon>
    </lineage>
</organism>
<dbReference type="EC" id="7.1.1.-" evidence="4"/>
<protein>
    <recommendedName>
        <fullName evidence="2 4">NADH-quinone oxidoreductase subunit J</fullName>
        <ecNumber evidence="4">7.1.1.-</ecNumber>
    </recommendedName>
</protein>
<dbReference type="RefSeq" id="WP_106990168.1">
    <property type="nucleotide sequence ID" value="NZ_JAVEVW010000041.1"/>
</dbReference>
<comment type="catalytic activity">
    <reaction evidence="4">
        <text>a quinone + NADH + 5 H(+)(in) = a quinol + NAD(+) + 4 H(+)(out)</text>
        <dbReference type="Rhea" id="RHEA:57888"/>
        <dbReference type="ChEBI" id="CHEBI:15378"/>
        <dbReference type="ChEBI" id="CHEBI:24646"/>
        <dbReference type="ChEBI" id="CHEBI:57540"/>
        <dbReference type="ChEBI" id="CHEBI:57945"/>
        <dbReference type="ChEBI" id="CHEBI:132124"/>
    </reaction>
</comment>
<dbReference type="Pfam" id="PF00499">
    <property type="entry name" value="Oxidored_q3"/>
    <property type="match status" value="1"/>
</dbReference>
<gene>
    <name evidence="5" type="ORF">C6N40_06345</name>
</gene>
<feature type="transmembrane region" description="Helical" evidence="4">
    <location>
        <begin position="91"/>
        <end position="112"/>
    </location>
</feature>
<comment type="caution">
    <text evidence="5">The sequence shown here is derived from an EMBL/GenBank/DDBJ whole genome shotgun (WGS) entry which is preliminary data.</text>
</comment>
<dbReference type="GO" id="GO:0008137">
    <property type="term" value="F:NADH dehydrogenase (ubiquinone) activity"/>
    <property type="evidence" value="ECO:0007669"/>
    <property type="project" value="UniProtKB-UniRule"/>
</dbReference>
<keyword evidence="4" id="KW-0520">NAD</keyword>
<evidence type="ECO:0000256" key="2">
    <source>
        <dbReference type="ARBA" id="ARBA00019907"/>
    </source>
</evidence>
<name>A0A2P6MA25_9GAMM</name>
<dbReference type="GO" id="GO:0005886">
    <property type="term" value="C:plasma membrane"/>
    <property type="evidence" value="ECO:0007669"/>
    <property type="project" value="UniProtKB-SubCell"/>
</dbReference>
<dbReference type="InterPro" id="IPR001457">
    <property type="entry name" value="NADH_UbQ/plastoQ_OxRdtase_su6"/>
</dbReference>
<feature type="transmembrane region" description="Helical" evidence="4">
    <location>
        <begin position="55"/>
        <end position="79"/>
    </location>
</feature>
<dbReference type="Proteomes" id="UP000241736">
    <property type="component" value="Unassembled WGS sequence"/>
</dbReference>
<dbReference type="NCBIfam" id="NF005164">
    <property type="entry name" value="PRK06638.1-4"/>
    <property type="match status" value="1"/>
</dbReference>
<dbReference type="PANTHER" id="PTHR33269">
    <property type="entry name" value="NADH-UBIQUINONE OXIDOREDUCTASE CHAIN 6"/>
    <property type="match status" value="1"/>
</dbReference>
<dbReference type="EMBL" id="PVLF01000005">
    <property type="protein sequence ID" value="PRH82823.1"/>
    <property type="molecule type" value="Genomic_DNA"/>
</dbReference>
<dbReference type="InterPro" id="IPR042106">
    <property type="entry name" value="Nuo/plastoQ_OxRdtase_6_NuoJ"/>
</dbReference>
<evidence type="ECO:0000256" key="3">
    <source>
        <dbReference type="ARBA" id="ARBA00025811"/>
    </source>
</evidence>
<evidence type="ECO:0000256" key="4">
    <source>
        <dbReference type="RuleBase" id="RU004429"/>
    </source>
</evidence>
<feature type="transmembrane region" description="Helical" evidence="4">
    <location>
        <begin position="6"/>
        <end position="25"/>
    </location>
</feature>
<proteinExistence type="inferred from homology"/>
<dbReference type="OrthoDB" id="9795409at2"/>
<feature type="transmembrane region" description="Helical" evidence="4">
    <location>
        <begin position="32"/>
        <end position="49"/>
    </location>
</feature>
<keyword evidence="6" id="KW-1185">Reference proteome</keyword>
<evidence type="ECO:0000313" key="5">
    <source>
        <dbReference type="EMBL" id="PRH82823.1"/>
    </source>
</evidence>
<comment type="similarity">
    <text evidence="1 4">Belongs to the complex I subunit 6 family.</text>
</comment>
<keyword evidence="4" id="KW-0812">Transmembrane</keyword>
<accession>A0A2P6MA25</accession>
<dbReference type="PANTHER" id="PTHR33269:SF17">
    <property type="entry name" value="NADH-UBIQUINONE OXIDOREDUCTASE CHAIN 6"/>
    <property type="match status" value="1"/>
</dbReference>